<reference evidence="2 3" key="1">
    <citation type="submission" date="2019-03" db="EMBL/GenBank/DDBJ databases">
        <authorList>
            <person name="Kim M.K.M."/>
        </authorList>
    </citation>
    <scope>NUCLEOTIDE SEQUENCE [LARGE SCALE GENOMIC DNA]</scope>
    <source>
        <strain evidence="2 3">18JY15-6</strain>
    </source>
</reference>
<dbReference type="Proteomes" id="UP000295453">
    <property type="component" value="Unassembled WGS sequence"/>
</dbReference>
<dbReference type="RefSeq" id="WP_131585530.1">
    <property type="nucleotide sequence ID" value="NZ_SJZJ01000033.1"/>
</dbReference>
<protein>
    <recommendedName>
        <fullName evidence="4">DNRLRE domain-containing protein</fullName>
    </recommendedName>
</protein>
<name>A0A4V2NXJ7_9ACTN</name>
<evidence type="ECO:0000313" key="2">
    <source>
        <dbReference type="EMBL" id="TCJ21532.1"/>
    </source>
</evidence>
<evidence type="ECO:0008006" key="4">
    <source>
        <dbReference type="Google" id="ProtNLM"/>
    </source>
</evidence>
<comment type="caution">
    <text evidence="2">The sequence shown here is derived from an EMBL/GenBank/DDBJ whole genome shotgun (WGS) entry which is preliminary data.</text>
</comment>
<evidence type="ECO:0000313" key="3">
    <source>
        <dbReference type="Proteomes" id="UP000295453"/>
    </source>
</evidence>
<sequence length="239" mass="23775">MASTTARSASSRAPRLIATAGVTLLASAGLAAVAPTAQADTVGGASSGVVVAGGTASAGVAASYRAASGAEASIAYPDGNLYVSVRADGSGGHDASLVRRIDRAPGVQVGCRFERALTDSEFSVSPDFLHAVLHLTSAPVATCDDGTAMTLPDTVTWTSSPGGIAWINGPSPSDDTWCLTQQDISINDPANPFGPAGVWADATAQVSTAGVAGPSGHGDFWYVFDADAGFDASTTPGIC</sequence>
<dbReference type="EMBL" id="SJZJ01000033">
    <property type="protein sequence ID" value="TCJ21532.1"/>
    <property type="molecule type" value="Genomic_DNA"/>
</dbReference>
<feature type="signal peptide" evidence="1">
    <location>
        <begin position="1"/>
        <end position="39"/>
    </location>
</feature>
<proteinExistence type="predicted"/>
<keyword evidence="1" id="KW-0732">Signal</keyword>
<dbReference type="AlphaFoldDB" id="A0A4V2NXJ7"/>
<keyword evidence="3" id="KW-1185">Reference proteome</keyword>
<gene>
    <name evidence="2" type="ORF">EPD65_14910</name>
</gene>
<feature type="chain" id="PRO_5021034367" description="DNRLRE domain-containing protein" evidence="1">
    <location>
        <begin position="40"/>
        <end position="239"/>
    </location>
</feature>
<organism evidence="2 3">
    <name type="scientific">Nocardioides jejuensis</name>
    <dbReference type="NCBI Taxonomy" id="2502782"/>
    <lineage>
        <taxon>Bacteria</taxon>
        <taxon>Bacillati</taxon>
        <taxon>Actinomycetota</taxon>
        <taxon>Actinomycetes</taxon>
        <taxon>Propionibacteriales</taxon>
        <taxon>Nocardioidaceae</taxon>
        <taxon>Nocardioides</taxon>
    </lineage>
</organism>
<accession>A0A4V2NXJ7</accession>
<evidence type="ECO:0000256" key="1">
    <source>
        <dbReference type="SAM" id="SignalP"/>
    </source>
</evidence>